<dbReference type="Pfam" id="PF03360">
    <property type="entry name" value="Glyco_transf_43"/>
    <property type="match status" value="2"/>
</dbReference>
<keyword evidence="12" id="KW-0479">Metal-binding</keyword>
<dbReference type="PANTHER" id="PTHR10896">
    <property type="entry name" value="GALACTOSYLGALACTOSYLXYLOSYLPROTEIN 3-BETA-GLUCURONOSYLTRANSFERASE BETA-1,3-GLUCURONYLTRANSFERASE"/>
    <property type="match status" value="1"/>
</dbReference>
<dbReference type="Gene3D" id="3.90.550.10">
    <property type="entry name" value="Spore Coat Polysaccharide Biosynthesis Protein SpsA, Chain A"/>
    <property type="match status" value="2"/>
</dbReference>
<comment type="cofactor">
    <cofactor evidence="12">
        <name>Mn(2+)</name>
        <dbReference type="ChEBI" id="CHEBI:29035"/>
    </cofactor>
</comment>
<evidence type="ECO:0000256" key="8">
    <source>
        <dbReference type="ARBA" id="ARBA00023034"/>
    </source>
</evidence>
<evidence type="ECO:0000256" key="11">
    <source>
        <dbReference type="ARBA" id="ARBA00023316"/>
    </source>
</evidence>
<evidence type="ECO:0000313" key="15">
    <source>
        <dbReference type="Proteomes" id="UP000734854"/>
    </source>
</evidence>
<evidence type="ECO:0000313" key="14">
    <source>
        <dbReference type="EMBL" id="KAG6508832.1"/>
    </source>
</evidence>
<dbReference type="GO" id="GO:0015018">
    <property type="term" value="F:galactosylgalactosylxylosylprotein 3-beta-glucuronosyltransferase activity"/>
    <property type="evidence" value="ECO:0007669"/>
    <property type="project" value="InterPro"/>
</dbReference>
<keyword evidence="10" id="KW-0325">Glycoprotein</keyword>
<evidence type="ECO:0000256" key="9">
    <source>
        <dbReference type="ARBA" id="ARBA00023136"/>
    </source>
</evidence>
<dbReference type="CDD" id="cd00218">
    <property type="entry name" value="GlcAT-I"/>
    <property type="match status" value="1"/>
</dbReference>
<dbReference type="InterPro" id="IPR005027">
    <property type="entry name" value="Glyco_trans_43"/>
</dbReference>
<dbReference type="InterPro" id="IPR029044">
    <property type="entry name" value="Nucleotide-diphossugar_trans"/>
</dbReference>
<protein>
    <recommendedName>
        <fullName evidence="13">Glycosyltransferases</fullName>
        <ecNumber evidence="13">2.4.-.-</ecNumber>
    </recommendedName>
</protein>
<dbReference type="PANTHER" id="PTHR10896:SF65">
    <property type="entry name" value="GALACTOSYLGALACTOSYLXYLOSYLPROTEIN 3-BETA-GLUCURONOSYLTRANSFERASE 3"/>
    <property type="match status" value="1"/>
</dbReference>
<proteinExistence type="inferred from homology"/>
<dbReference type="AlphaFoldDB" id="A0A8J5GP53"/>
<comment type="caution">
    <text evidence="14">The sequence shown here is derived from an EMBL/GenBank/DDBJ whole genome shotgun (WGS) entry which is preliminary data.</text>
</comment>
<feature type="transmembrane region" description="Helical" evidence="13">
    <location>
        <begin position="36"/>
        <end position="55"/>
    </location>
</feature>
<dbReference type="GO" id="GO:0000139">
    <property type="term" value="C:Golgi membrane"/>
    <property type="evidence" value="ECO:0007669"/>
    <property type="project" value="UniProtKB-SubCell"/>
</dbReference>
<evidence type="ECO:0000256" key="6">
    <source>
        <dbReference type="ARBA" id="ARBA00022968"/>
    </source>
</evidence>
<evidence type="ECO:0000256" key="3">
    <source>
        <dbReference type="ARBA" id="ARBA00022676"/>
    </source>
</evidence>
<accession>A0A8J5GP53</accession>
<evidence type="ECO:0000256" key="5">
    <source>
        <dbReference type="ARBA" id="ARBA00022692"/>
    </source>
</evidence>
<dbReference type="GO" id="GO:0009834">
    <property type="term" value="P:plant-type secondary cell wall biogenesis"/>
    <property type="evidence" value="ECO:0007669"/>
    <property type="project" value="TreeGrafter"/>
</dbReference>
<keyword evidence="8 13" id="KW-0333">Golgi apparatus</keyword>
<dbReference type="GO" id="GO:0010417">
    <property type="term" value="P:glucuronoxylan biosynthetic process"/>
    <property type="evidence" value="ECO:0007669"/>
    <property type="project" value="TreeGrafter"/>
</dbReference>
<keyword evidence="11 13" id="KW-0961">Cell wall biogenesis/degradation</keyword>
<evidence type="ECO:0000256" key="1">
    <source>
        <dbReference type="ARBA" id="ARBA00004323"/>
    </source>
</evidence>
<evidence type="ECO:0000256" key="12">
    <source>
        <dbReference type="PIRSR" id="PIRSR605027-3"/>
    </source>
</evidence>
<gene>
    <name evidence="14" type="ORF">ZIOFF_034214</name>
</gene>
<dbReference type="Proteomes" id="UP000734854">
    <property type="component" value="Unassembled WGS sequence"/>
</dbReference>
<keyword evidence="9 13" id="KW-0472">Membrane</keyword>
<comment type="function">
    <text evidence="13">Involved in the synthesis of glucuronoxylan hemicellulose in secondary cell walls.</text>
</comment>
<evidence type="ECO:0000256" key="13">
    <source>
        <dbReference type="RuleBase" id="RU363127"/>
    </source>
</evidence>
<dbReference type="EMBL" id="JACMSC010000009">
    <property type="protein sequence ID" value="KAG6508832.1"/>
    <property type="molecule type" value="Genomic_DNA"/>
</dbReference>
<keyword evidence="12" id="KW-0464">Manganese</keyword>
<evidence type="ECO:0000256" key="7">
    <source>
        <dbReference type="ARBA" id="ARBA00022989"/>
    </source>
</evidence>
<evidence type="ECO:0000256" key="2">
    <source>
        <dbReference type="ARBA" id="ARBA00007706"/>
    </source>
</evidence>
<reference evidence="14 15" key="1">
    <citation type="submission" date="2020-08" db="EMBL/GenBank/DDBJ databases">
        <title>Plant Genome Project.</title>
        <authorList>
            <person name="Zhang R.-G."/>
        </authorList>
    </citation>
    <scope>NUCLEOTIDE SEQUENCE [LARGE SCALE GENOMIC DNA]</scope>
    <source>
        <tissue evidence="14">Rhizome</tissue>
    </source>
</reference>
<keyword evidence="7 13" id="KW-1133">Transmembrane helix</keyword>
<keyword evidence="4 13" id="KW-0808">Transferase</keyword>
<comment type="subcellular location">
    <subcellularLocation>
        <location evidence="1 13">Golgi apparatus membrane</location>
        <topology evidence="1 13">Single-pass type II membrane protein</topology>
    </subcellularLocation>
</comment>
<sequence length="391" mass="44894">MASIRRTSPLKGHFMVGKEQHYAPSLLLDFRCRRSFVRALFLSFLAGFFWGLVSFPDLEGPTLSPPHGLFHDPDASSLNSISVEVEGAEEVGSPFNKLLIIVTPTYNRAAQGYHLTRLAQTLRLVPPPLLWIVVEMKTATEETADVLRRSGVMYRHLVCRRNTSITLHRDVRQRHTALKHIKRHRLDGIVYFADDDNVYTLDLFHRLRQIRLGYIDYGLGGKKFGSCEDGLEAERDNVEYPLNEITGDVMQSCSFRRFGTWPVAMLLQSKSKIAVEGPVCDGRRVVGWHINEKNTTLQRFPVDMSGFAFNSNILWHPKDVIRLLDTVTDDFEDTGFLEQIIEDEYQMEAVPRDCPRIMHWRLQLEAKHLAYPKGWKISKNLNGIIPLNQEF</sequence>
<keyword evidence="15" id="KW-1185">Reference proteome</keyword>
<keyword evidence="5 13" id="KW-0812">Transmembrane</keyword>
<dbReference type="SUPFAM" id="SSF53448">
    <property type="entry name" value="Nucleotide-diphospho-sugar transferases"/>
    <property type="match status" value="2"/>
</dbReference>
<dbReference type="GO" id="GO:0042285">
    <property type="term" value="F:xylosyltransferase activity"/>
    <property type="evidence" value="ECO:0007669"/>
    <property type="project" value="TreeGrafter"/>
</dbReference>
<evidence type="ECO:0000256" key="4">
    <source>
        <dbReference type="ARBA" id="ARBA00022679"/>
    </source>
</evidence>
<organism evidence="14 15">
    <name type="scientific">Zingiber officinale</name>
    <name type="common">Ginger</name>
    <name type="synonym">Amomum zingiber</name>
    <dbReference type="NCBI Taxonomy" id="94328"/>
    <lineage>
        <taxon>Eukaryota</taxon>
        <taxon>Viridiplantae</taxon>
        <taxon>Streptophyta</taxon>
        <taxon>Embryophyta</taxon>
        <taxon>Tracheophyta</taxon>
        <taxon>Spermatophyta</taxon>
        <taxon>Magnoliopsida</taxon>
        <taxon>Liliopsida</taxon>
        <taxon>Zingiberales</taxon>
        <taxon>Zingiberaceae</taxon>
        <taxon>Zingiber</taxon>
    </lineage>
</organism>
<keyword evidence="3" id="KW-0328">Glycosyltransferase</keyword>
<comment type="similarity">
    <text evidence="2 13">Belongs to the glycosyltransferase 43 family.</text>
</comment>
<feature type="binding site" evidence="12">
    <location>
        <position position="196"/>
    </location>
    <ligand>
        <name>Mn(2+)</name>
        <dbReference type="ChEBI" id="CHEBI:29035"/>
    </ligand>
</feature>
<evidence type="ECO:0000256" key="10">
    <source>
        <dbReference type="ARBA" id="ARBA00023180"/>
    </source>
</evidence>
<keyword evidence="6 13" id="KW-0735">Signal-anchor</keyword>
<name>A0A8J5GP53_ZINOF</name>
<dbReference type="EC" id="2.4.-.-" evidence="13"/>
<dbReference type="GO" id="GO:0071555">
    <property type="term" value="P:cell wall organization"/>
    <property type="evidence" value="ECO:0007669"/>
    <property type="project" value="UniProtKB-KW"/>
</dbReference>
<dbReference type="GO" id="GO:0046872">
    <property type="term" value="F:metal ion binding"/>
    <property type="evidence" value="ECO:0007669"/>
    <property type="project" value="UniProtKB-KW"/>
</dbReference>